<dbReference type="GO" id="GO:0010499">
    <property type="term" value="P:proteasomal ubiquitin-independent protein catabolic process"/>
    <property type="evidence" value="ECO:0007669"/>
    <property type="project" value="TreeGrafter"/>
</dbReference>
<evidence type="ECO:0000256" key="2">
    <source>
        <dbReference type="ARBA" id="ARBA00004496"/>
    </source>
</evidence>
<dbReference type="GO" id="GO:0070628">
    <property type="term" value="F:proteasome binding"/>
    <property type="evidence" value="ECO:0007669"/>
    <property type="project" value="InterPro"/>
</dbReference>
<feature type="domain" description="Proteasome activator complex subunit 4 C-terminal" evidence="9">
    <location>
        <begin position="1644"/>
        <end position="1730"/>
    </location>
</feature>
<reference evidence="12" key="1">
    <citation type="submission" date="2025-08" db="UniProtKB">
        <authorList>
            <consortium name="Ensembl"/>
        </authorList>
    </citation>
    <scope>IDENTIFICATION</scope>
</reference>
<dbReference type="InterPro" id="IPR035309">
    <property type="entry name" value="PSME4"/>
</dbReference>
<dbReference type="GO" id="GO:0016504">
    <property type="term" value="F:peptidase activator activity"/>
    <property type="evidence" value="ECO:0007669"/>
    <property type="project" value="InterPro"/>
</dbReference>
<evidence type="ECO:0000256" key="4">
    <source>
        <dbReference type="ARBA" id="ARBA00022490"/>
    </source>
</evidence>
<dbReference type="GO" id="GO:0006281">
    <property type="term" value="P:DNA repair"/>
    <property type="evidence" value="ECO:0007669"/>
    <property type="project" value="UniProtKB-KW"/>
</dbReference>
<protein>
    <recommendedName>
        <fullName evidence="14">Proteasome activator Blm10 mid region domain-containing protein</fullName>
    </recommendedName>
</protein>
<evidence type="ECO:0000259" key="9">
    <source>
        <dbReference type="Pfam" id="PF11919"/>
    </source>
</evidence>
<dbReference type="Gene3D" id="1.25.10.10">
    <property type="entry name" value="Leucine-rich Repeat Variant"/>
    <property type="match status" value="1"/>
</dbReference>
<evidence type="ECO:0000313" key="12">
    <source>
        <dbReference type="Ensembl" id="ENSNBRP00000015210.1"/>
    </source>
</evidence>
<keyword evidence="8" id="KW-0539">Nucleus</keyword>
<accession>A0A3Q4GYR9</accession>
<keyword evidence="6" id="KW-0227">DNA damage</keyword>
<evidence type="ECO:0000256" key="6">
    <source>
        <dbReference type="ARBA" id="ARBA00022763"/>
    </source>
</evidence>
<dbReference type="Pfam" id="PF16507">
    <property type="entry name" value="HEAT_PSME4_mid"/>
    <property type="match status" value="2"/>
</dbReference>
<keyword evidence="5" id="KW-0677">Repeat</keyword>
<dbReference type="PANTHER" id="PTHR32170">
    <property type="entry name" value="PROTEASOME ACTIVATOR COMPLEX SUBUNIT 4"/>
    <property type="match status" value="1"/>
</dbReference>
<evidence type="ECO:0000259" key="11">
    <source>
        <dbReference type="Pfam" id="PF23096"/>
    </source>
</evidence>
<dbReference type="SUPFAM" id="SSF48371">
    <property type="entry name" value="ARM repeat"/>
    <property type="match status" value="1"/>
</dbReference>
<dbReference type="Proteomes" id="UP000261580">
    <property type="component" value="Unassembled WGS sequence"/>
</dbReference>
<evidence type="ECO:0000256" key="5">
    <source>
        <dbReference type="ARBA" id="ARBA00022737"/>
    </source>
</evidence>
<evidence type="ECO:0000256" key="1">
    <source>
        <dbReference type="ARBA" id="ARBA00004324"/>
    </source>
</evidence>
<feature type="domain" description="Proteasome activator complex subunit 4-like HEAT repeat-like" evidence="11">
    <location>
        <begin position="1083"/>
        <end position="1366"/>
    </location>
</feature>
<dbReference type="PANTHER" id="PTHR32170:SF3">
    <property type="entry name" value="PROTEASOME ACTIVATOR COMPLEX SUBUNIT 4"/>
    <property type="match status" value="1"/>
</dbReference>
<evidence type="ECO:0000259" key="10">
    <source>
        <dbReference type="Pfam" id="PF16507"/>
    </source>
</evidence>
<evidence type="ECO:0008006" key="14">
    <source>
        <dbReference type="Google" id="ProtNLM"/>
    </source>
</evidence>
<evidence type="ECO:0000313" key="13">
    <source>
        <dbReference type="Proteomes" id="UP000261580"/>
    </source>
</evidence>
<keyword evidence="7" id="KW-0234">DNA repair</keyword>
<evidence type="ECO:0000256" key="3">
    <source>
        <dbReference type="ARBA" id="ARBA00005739"/>
    </source>
</evidence>
<sequence>RLKEQDMAEFIPQKEIVYNGLLPYSDRLDREATELLAEIKANLCRAVLLRELWPGVAFWSRKLFSFLKLYGRRFSKDDHILFIKLLYELVTLPNLEPHMMQSYARLLIQLLKKKELLSRDDLQLPWRPLYDLYERVFYSKTEHLGLIWFPNNVDHILKALIKSCRLYFPASSTKEMLDEWRPLLCVFDVVMQKAISNMELFLPTIMPPEEHSQGFQLWFDELMNLWMSLQNQPSWEGHLVNLFARLANDNIGYVDWTPYIPTIFTRILRSLNLPVGVSQMVSPRYLTNSYDIGYIVLWVTALLGGPGNPAQKELTCLFNSIASFYHPSNHGRWQSRLMRLLQRLPASVVRRVHRERHASPCWITLVPEHQQLTDADLQEFTRSLTGASLLAMFSKTDSTDAAYALQNLALLTPELVIPPVLEKTYAAMETLTEPHTLTATLSCMIGMARSLVSPNNHYPEGRVHVLPLLMGSLPGVDPNDFSKCMITFQFITTFTTLVPLVDCSSAPSHVLSVCLCICVSLCRCFALIDSSTLEQTRDEMETDTQTHLESLVELGLSSTVSTILTQCSLEIYKVALQKVFNFATSNIFETCVSGRMVADMCRAAAKCHPSESLRLFVPHCCSIISHITDSEELQSEDELDKELLWNLQLLSEVTRVDGKQMLKYQGDLERILRVCVRLRCKRAYTLACSLLEHTLRSFSLIYPTEYRSTSGSFDTDLPIWDWGRPGDVAALGVCWHVPGPEEESFVFHLLSHLLHPELQRIKGHVSGEQPMSREELLQSLAIVQHCLLGAGNLLPPLDGPHASDLVSSMVNLGEVKPYIGVDYDASRENYRESICQTMRLLLHHILEHSEDDTKSLFVIIKIISDLMFFRGTQKKEFDSRWKSFTLVKKSMENRVSWKSTQTYCDFNALLFYFCSFSGRSSTLELYSLTGFCSSMRFIHLVSLLMFVHMCIFSQGALYCLLGMYSGIPMASARDWEWVGQVWPALVRCGLSPTMSLEKPSIGRLLDDITDRILRQHDTIGINFTVSKGIINHQNFSSRGKYEKLVNDLLDCLEDRDLPWKFEHMATEWLSLLLREDHPLPPDAVLYFTQSLVHDSISVRKVAISAMAGILKQLKRLSKKVAVNPSDISGIEETDGLCVGDREGNRWLQYDSNNLPLTQEKWDSECFVEKTHWGYYSWPREMMIYASSEKPKDDLPYEEMSEGEKIIFEYFSDPEFIDQLIEFLSLEDRKGKDSFNPRRFLLFKGLFRNYGDAFLPLLRPHLEQLASDPHESSQRCVCEITAGLIRGSKHWSFGKVEKLWQLLCPLIKTALTNITVETYTDWGTCIATACEGREPRKLHWLFELLMESPLSGEGSSFRDASLLYVLQGGLAQQQWRVSELLHRLLAYLEPKLTQVYKNVRERIGSVLTYIFMIDVALPHTRPTTSPHVAEFVTRVLERLKPLTTEPEIHNHVHEENTQETDERTQAVKLLKTVLKWLMTSAGRTFTTPVQQQLQLLPLLFKIAPVEIDESYDEMKQDARTCLSLMSQGLLYPEHIPLVLAALEEMAGSRSWHARFSVLTYLQIMVFYNLFTLLSVPAEVLRIRKLVMQLLLDEQLEVRDMACTTLSGLLQCQFFPLDSSLQTQLQTLSQTCLPKARGELASTDLVRRHAGVLGLSACILSSPYDVPDWMPQILMDLSSHLNDPQPIEMTVKKTLSEFRRTHHDNWQEHRQCFTDDQLLVLTDLLVSPCYYA</sequence>
<dbReference type="InterPro" id="IPR011989">
    <property type="entry name" value="ARM-like"/>
</dbReference>
<feature type="domain" description="Proteasome activator Blm10 middle HEAT repeats region" evidence="10">
    <location>
        <begin position="314"/>
        <end position="507"/>
    </location>
</feature>
<keyword evidence="4" id="KW-0963">Cytoplasm</keyword>
<keyword evidence="13" id="KW-1185">Reference proteome</keyword>
<proteinExistence type="inferred from homology"/>
<dbReference type="GO" id="GO:0016607">
    <property type="term" value="C:nuclear speck"/>
    <property type="evidence" value="ECO:0007669"/>
    <property type="project" value="UniProtKB-SubCell"/>
</dbReference>
<dbReference type="Bgee" id="ENSNBRG00000011572">
    <property type="expression patterns" value="Expressed in camera-type eye"/>
</dbReference>
<evidence type="ECO:0000256" key="7">
    <source>
        <dbReference type="ARBA" id="ARBA00023204"/>
    </source>
</evidence>
<name>A0A3Q4GYR9_NEOBR</name>
<comment type="subcellular location">
    <subcellularLocation>
        <location evidence="2">Cytoplasm</location>
    </subcellularLocation>
    <subcellularLocation>
        <location evidence="1">Nucleus speckle</location>
    </subcellularLocation>
</comment>
<dbReference type="InterPro" id="IPR055455">
    <property type="entry name" value="HEAT_PSME4"/>
</dbReference>
<dbReference type="Pfam" id="PF23096">
    <property type="entry name" value="HEAT_PSME4"/>
    <property type="match status" value="1"/>
</dbReference>
<dbReference type="Pfam" id="PF11919">
    <property type="entry name" value="PSME4_C"/>
    <property type="match status" value="1"/>
</dbReference>
<dbReference type="GO" id="GO:1990111">
    <property type="term" value="C:spermatoproteasome complex"/>
    <property type="evidence" value="ECO:0007669"/>
    <property type="project" value="TreeGrafter"/>
</dbReference>
<evidence type="ECO:0000256" key="8">
    <source>
        <dbReference type="ARBA" id="ARBA00023242"/>
    </source>
</evidence>
<comment type="similarity">
    <text evidence="3">Belongs to the BLM10 family.</text>
</comment>
<dbReference type="InterPro" id="IPR032430">
    <property type="entry name" value="Blm10_mid"/>
</dbReference>
<reference evidence="12" key="2">
    <citation type="submission" date="2025-09" db="UniProtKB">
        <authorList>
            <consortium name="Ensembl"/>
        </authorList>
    </citation>
    <scope>IDENTIFICATION</scope>
</reference>
<organism evidence="12 13">
    <name type="scientific">Neolamprologus brichardi</name>
    <name type="common">Fairy cichlid</name>
    <name type="synonym">Lamprologus brichardi</name>
    <dbReference type="NCBI Taxonomy" id="32507"/>
    <lineage>
        <taxon>Eukaryota</taxon>
        <taxon>Metazoa</taxon>
        <taxon>Chordata</taxon>
        <taxon>Craniata</taxon>
        <taxon>Vertebrata</taxon>
        <taxon>Euteleostomi</taxon>
        <taxon>Actinopterygii</taxon>
        <taxon>Neopterygii</taxon>
        <taxon>Teleostei</taxon>
        <taxon>Neoteleostei</taxon>
        <taxon>Acanthomorphata</taxon>
        <taxon>Ovalentaria</taxon>
        <taxon>Cichlomorphae</taxon>
        <taxon>Cichliformes</taxon>
        <taxon>Cichlidae</taxon>
        <taxon>African cichlids</taxon>
        <taxon>Pseudocrenilabrinae</taxon>
        <taxon>Lamprologini</taxon>
        <taxon>Neolamprologus</taxon>
    </lineage>
</organism>
<dbReference type="Ensembl" id="ENSNBRT00000015625.1">
    <property type="protein sequence ID" value="ENSNBRP00000015210.1"/>
    <property type="gene ID" value="ENSNBRG00000011572.1"/>
</dbReference>
<feature type="domain" description="Proteasome activator Blm10 middle HEAT repeats region" evidence="10">
    <location>
        <begin position="523"/>
        <end position="794"/>
    </location>
</feature>
<dbReference type="GO" id="GO:0005829">
    <property type="term" value="C:cytosol"/>
    <property type="evidence" value="ECO:0007669"/>
    <property type="project" value="TreeGrafter"/>
</dbReference>
<dbReference type="InterPro" id="IPR021843">
    <property type="entry name" value="PSME4_C"/>
</dbReference>
<dbReference type="InterPro" id="IPR016024">
    <property type="entry name" value="ARM-type_fold"/>
</dbReference>
<dbReference type="GeneTree" id="ENSGT00390000011433"/>